<evidence type="ECO:0000256" key="1">
    <source>
        <dbReference type="ARBA" id="ARBA00008455"/>
    </source>
</evidence>
<evidence type="ECO:0000259" key="3">
    <source>
        <dbReference type="SMART" id="SM00645"/>
    </source>
</evidence>
<reference evidence="5 6" key="1">
    <citation type="submission" date="2020-08" db="EMBL/GenBank/DDBJ databases">
        <authorList>
            <person name="Newling K."/>
            <person name="Davey J."/>
            <person name="Forrester S."/>
        </authorList>
    </citation>
    <scope>NUCLEOTIDE SEQUENCE [LARGE SCALE GENOMIC DNA]</scope>
    <source>
        <strain evidence="6">Crithidia deanei Carvalho (ATCC PRA-265)</strain>
    </source>
</reference>
<dbReference type="SUPFAM" id="SSF54001">
    <property type="entry name" value="Cysteine proteinases"/>
    <property type="match status" value="1"/>
</dbReference>
<name>A0A7G2CP59_9TRYP</name>
<evidence type="ECO:0000259" key="4">
    <source>
        <dbReference type="SMART" id="SM00848"/>
    </source>
</evidence>
<dbReference type="OrthoDB" id="10259130at2759"/>
<evidence type="ECO:0000256" key="2">
    <source>
        <dbReference type="ARBA" id="ARBA00023157"/>
    </source>
</evidence>
<dbReference type="Pfam" id="PF00112">
    <property type="entry name" value="Peptidase_C1"/>
    <property type="match status" value="1"/>
</dbReference>
<dbReference type="PRINTS" id="PR00705">
    <property type="entry name" value="PAPAIN"/>
</dbReference>
<dbReference type="EMBL" id="LR877162">
    <property type="protein sequence ID" value="CAD2220734.1"/>
    <property type="molecule type" value="Genomic_DNA"/>
</dbReference>
<feature type="domain" description="Peptidase C1A papain C-terminal" evidence="3">
    <location>
        <begin position="99"/>
        <end position="325"/>
    </location>
</feature>
<dbReference type="AlphaFoldDB" id="A0A7G2CP59"/>
<feature type="domain" description="Cathepsin propeptide inhibitor" evidence="4">
    <location>
        <begin position="18"/>
        <end position="73"/>
    </location>
</feature>
<dbReference type="GO" id="GO:0008234">
    <property type="term" value="F:cysteine-type peptidase activity"/>
    <property type="evidence" value="ECO:0007669"/>
    <property type="project" value="InterPro"/>
</dbReference>
<dbReference type="Gene3D" id="3.90.70.10">
    <property type="entry name" value="Cysteine proteinases"/>
    <property type="match status" value="1"/>
</dbReference>
<organism evidence="5 6">
    <name type="scientific">Angomonas deanei</name>
    <dbReference type="NCBI Taxonomy" id="59799"/>
    <lineage>
        <taxon>Eukaryota</taxon>
        <taxon>Discoba</taxon>
        <taxon>Euglenozoa</taxon>
        <taxon>Kinetoplastea</taxon>
        <taxon>Metakinetoplastina</taxon>
        <taxon>Trypanosomatida</taxon>
        <taxon>Trypanosomatidae</taxon>
        <taxon>Strigomonadinae</taxon>
        <taxon>Angomonas</taxon>
    </lineage>
</organism>
<keyword evidence="2" id="KW-1015">Disulfide bond</keyword>
<gene>
    <name evidence="5" type="ORF">ADEAN_000825600</name>
</gene>
<dbReference type="FunFam" id="3.90.70.10:FF:000332">
    <property type="entry name" value="Cathepsin L1"/>
    <property type="match status" value="1"/>
</dbReference>
<dbReference type="VEuPathDB" id="TriTrypDB:ADEAN_000825600"/>
<dbReference type="InterPro" id="IPR000169">
    <property type="entry name" value="Pept_cys_AS"/>
</dbReference>
<evidence type="ECO:0000313" key="5">
    <source>
        <dbReference type="EMBL" id="CAD2220734.1"/>
    </source>
</evidence>
<dbReference type="InterPro" id="IPR025661">
    <property type="entry name" value="Pept_asp_AS"/>
</dbReference>
<dbReference type="PANTHER" id="PTHR12411">
    <property type="entry name" value="CYSTEINE PROTEASE FAMILY C1-RELATED"/>
    <property type="match status" value="1"/>
</dbReference>
<dbReference type="CDD" id="cd02248">
    <property type="entry name" value="Peptidase_C1A"/>
    <property type="match status" value="1"/>
</dbReference>
<dbReference type="Proteomes" id="UP000515908">
    <property type="component" value="Chromosome 18"/>
</dbReference>
<sequence length="356" mass="39349">MLAAILTSAFTSEESISFDDYVIAFNKNYNFSEYVFRKSIFEKRIQEINEHNRGDHLYKQGVNHMTDWTTEEFLVVSSSRRANRVGKLGATHVTSQKELPFEIDYRTQYPPILTNIKNQGNCGSCWAHSAVEAIESHWAIATGNLHVLSQQQLTSCTPNPDHCGGSGGCSGSVESLAFDYVKEAGGLVEEWLYPYTSYFGDSGTCKTISTFDVVAKLSGFVDVPKDDQNALMDALAFKGPIAVSVDASHWSSYSGGIFDGCSYAKNITQNHAVQLVGYGHDVSLKKDYWIIRNSWGPLWGENGYMRLLKTDKPECGWDTDTHSGAACDGDPDEEWVCGMCGILSGATYPVVDVKQK</sequence>
<proteinExistence type="inferred from homology"/>
<dbReference type="Pfam" id="PF08246">
    <property type="entry name" value="Inhibitor_I29"/>
    <property type="match status" value="1"/>
</dbReference>
<dbReference type="PROSITE" id="PS00640">
    <property type="entry name" value="THIOL_PROTEASE_ASN"/>
    <property type="match status" value="1"/>
</dbReference>
<accession>A0A7G2CP59</accession>
<keyword evidence="6" id="KW-1185">Reference proteome</keyword>
<dbReference type="InterPro" id="IPR013201">
    <property type="entry name" value="Prot_inhib_I29"/>
</dbReference>
<dbReference type="InterPro" id="IPR013128">
    <property type="entry name" value="Peptidase_C1A"/>
</dbReference>
<dbReference type="InterPro" id="IPR038765">
    <property type="entry name" value="Papain-like_cys_pep_sf"/>
</dbReference>
<dbReference type="InterPro" id="IPR039417">
    <property type="entry name" value="Peptidase_C1A_papain-like"/>
</dbReference>
<dbReference type="SMART" id="SM00645">
    <property type="entry name" value="Pept_C1"/>
    <property type="match status" value="1"/>
</dbReference>
<dbReference type="SMART" id="SM00848">
    <property type="entry name" value="Inhibitor_I29"/>
    <property type="match status" value="1"/>
</dbReference>
<dbReference type="PROSITE" id="PS00139">
    <property type="entry name" value="THIOL_PROTEASE_CYS"/>
    <property type="match status" value="1"/>
</dbReference>
<evidence type="ECO:0000313" key="6">
    <source>
        <dbReference type="Proteomes" id="UP000515908"/>
    </source>
</evidence>
<dbReference type="GO" id="GO:0006508">
    <property type="term" value="P:proteolysis"/>
    <property type="evidence" value="ECO:0007669"/>
    <property type="project" value="InterPro"/>
</dbReference>
<comment type="similarity">
    <text evidence="1">Belongs to the peptidase C1 family.</text>
</comment>
<dbReference type="InterPro" id="IPR000668">
    <property type="entry name" value="Peptidase_C1A_C"/>
</dbReference>
<protein>
    <submittedName>
        <fullName evidence="5">Cathepsin propeptide inhibitor domain (I29)/Papain family cysteine protease, putative</fullName>
    </submittedName>
</protein>